<dbReference type="GO" id="GO:0004252">
    <property type="term" value="F:serine-type endopeptidase activity"/>
    <property type="evidence" value="ECO:0007669"/>
    <property type="project" value="TreeGrafter"/>
</dbReference>
<gene>
    <name evidence="4" type="ORF">DYE48_01190</name>
</gene>
<dbReference type="EMBL" id="QUAE01000001">
    <property type="protein sequence ID" value="REJ11044.1"/>
    <property type="molecule type" value="Genomic_DNA"/>
</dbReference>
<protein>
    <submittedName>
        <fullName evidence="4">S9 family peptidase</fullName>
    </submittedName>
</protein>
<dbReference type="RefSeq" id="WP_115822033.1">
    <property type="nucleotide sequence ID" value="NZ_QUAE01000001.1"/>
</dbReference>
<keyword evidence="5" id="KW-1185">Reference proteome</keyword>
<dbReference type="GO" id="GO:0006508">
    <property type="term" value="P:proteolysis"/>
    <property type="evidence" value="ECO:0007669"/>
    <property type="project" value="InterPro"/>
</dbReference>
<dbReference type="Gene3D" id="3.40.50.1820">
    <property type="entry name" value="alpha/beta hydrolase"/>
    <property type="match status" value="1"/>
</dbReference>
<dbReference type="SUPFAM" id="SSF53474">
    <property type="entry name" value="alpha/beta-Hydrolases"/>
    <property type="match status" value="1"/>
</dbReference>
<accession>A0A3E0JE41</accession>
<evidence type="ECO:0000313" key="4">
    <source>
        <dbReference type="EMBL" id="REJ11044.1"/>
    </source>
</evidence>
<evidence type="ECO:0000256" key="2">
    <source>
        <dbReference type="SAM" id="SignalP"/>
    </source>
</evidence>
<dbReference type="PROSITE" id="PS51257">
    <property type="entry name" value="PROKAR_LIPOPROTEIN"/>
    <property type="match status" value="1"/>
</dbReference>
<dbReference type="Pfam" id="PF00326">
    <property type="entry name" value="Peptidase_S9"/>
    <property type="match status" value="1"/>
</dbReference>
<feature type="chain" id="PRO_5017808646" evidence="2">
    <location>
        <begin position="24"/>
        <end position="294"/>
    </location>
</feature>
<proteinExistence type="predicted"/>
<sequence>MRSNLLLIAMASVLLSLMGCSFEEEEKQIITQEEFILSDTSNTKNVEAKKIEYLSDGLKVVGFIVKPKNIQEELPLMIYNRGGNREFGKLEEKTLSSYVSYWAAQGYVVLASQYRGNDGGEGKEEFGGADINDVLNLVEVAEELPYVDHNKKVMLGTSRGGMMTYLAIKNDIDIQAAAVVSGVSDLINVYEEREYGMKLVLEDLVGSLKENESEYEKRSAVNWADKIDVPTIIIHGTKDERVPVEQARDIAEKLNKYDKTYKYIEYPNADHSRGSHHESSSKEILDWFELHLNN</sequence>
<dbReference type="AlphaFoldDB" id="A0A3E0JE41"/>
<evidence type="ECO:0000256" key="1">
    <source>
        <dbReference type="ARBA" id="ARBA00022801"/>
    </source>
</evidence>
<feature type="domain" description="Peptidase S9 prolyl oligopeptidase catalytic" evidence="3">
    <location>
        <begin position="95"/>
        <end position="293"/>
    </location>
</feature>
<keyword evidence="1" id="KW-0378">Hydrolase</keyword>
<comment type="caution">
    <text evidence="4">The sequence shown here is derived from an EMBL/GenBank/DDBJ whole genome shotgun (WGS) entry which is preliminary data.</text>
</comment>
<keyword evidence="2" id="KW-0732">Signal</keyword>
<dbReference type="PANTHER" id="PTHR42776:SF27">
    <property type="entry name" value="DIPEPTIDYL PEPTIDASE FAMILY MEMBER 6"/>
    <property type="match status" value="1"/>
</dbReference>
<dbReference type="PANTHER" id="PTHR42776">
    <property type="entry name" value="SERINE PEPTIDASE S9 FAMILY MEMBER"/>
    <property type="match status" value="1"/>
</dbReference>
<reference evidence="4 5" key="1">
    <citation type="submission" date="2018-08" db="EMBL/GenBank/DDBJ databases">
        <title>Genome sequence of Halobacillus trueperi KCTC 3686.</title>
        <authorList>
            <person name="Cho K.H."/>
            <person name="Kwak M.-J."/>
            <person name="Kim B.-Y."/>
            <person name="Chun J."/>
        </authorList>
    </citation>
    <scope>NUCLEOTIDE SEQUENCE [LARGE SCALE GENOMIC DNA]</scope>
    <source>
        <strain evidence="4 5">KCTC 3686</strain>
    </source>
</reference>
<name>A0A3E0JE41_9BACI</name>
<dbReference type="InterPro" id="IPR001375">
    <property type="entry name" value="Peptidase_S9_cat"/>
</dbReference>
<organism evidence="4 5">
    <name type="scientific">Halobacillus trueperi</name>
    <dbReference type="NCBI Taxonomy" id="156205"/>
    <lineage>
        <taxon>Bacteria</taxon>
        <taxon>Bacillati</taxon>
        <taxon>Bacillota</taxon>
        <taxon>Bacilli</taxon>
        <taxon>Bacillales</taxon>
        <taxon>Bacillaceae</taxon>
        <taxon>Halobacillus</taxon>
    </lineage>
</organism>
<feature type="signal peptide" evidence="2">
    <location>
        <begin position="1"/>
        <end position="23"/>
    </location>
</feature>
<dbReference type="InterPro" id="IPR029058">
    <property type="entry name" value="AB_hydrolase_fold"/>
</dbReference>
<evidence type="ECO:0000259" key="3">
    <source>
        <dbReference type="Pfam" id="PF00326"/>
    </source>
</evidence>
<evidence type="ECO:0000313" key="5">
    <source>
        <dbReference type="Proteomes" id="UP000256305"/>
    </source>
</evidence>
<dbReference type="Proteomes" id="UP000256305">
    <property type="component" value="Unassembled WGS sequence"/>
</dbReference>